<dbReference type="AlphaFoldDB" id="A0A520S386"/>
<keyword evidence="2" id="KW-0378">Hydrolase</keyword>
<dbReference type="GO" id="GO:0005737">
    <property type="term" value="C:cytoplasm"/>
    <property type="evidence" value="ECO:0007669"/>
    <property type="project" value="TreeGrafter"/>
</dbReference>
<dbReference type="Pfam" id="PF00884">
    <property type="entry name" value="Sulfatase"/>
    <property type="match status" value="1"/>
</dbReference>
<organism evidence="5 6">
    <name type="scientific">OM182 bacterium</name>
    <dbReference type="NCBI Taxonomy" id="2510334"/>
    <lineage>
        <taxon>Bacteria</taxon>
        <taxon>Pseudomonadati</taxon>
        <taxon>Pseudomonadota</taxon>
        <taxon>Gammaproteobacteria</taxon>
        <taxon>OMG group</taxon>
        <taxon>OM182 clade</taxon>
    </lineage>
</organism>
<gene>
    <name evidence="5" type="ORF">EVA68_02610</name>
</gene>
<feature type="region of interest" description="Disordered" evidence="3">
    <location>
        <begin position="482"/>
        <end position="506"/>
    </location>
</feature>
<dbReference type="SUPFAM" id="SSF53649">
    <property type="entry name" value="Alkaline phosphatase-like"/>
    <property type="match status" value="1"/>
</dbReference>
<evidence type="ECO:0000256" key="1">
    <source>
        <dbReference type="ARBA" id="ARBA00022723"/>
    </source>
</evidence>
<dbReference type="PANTHER" id="PTHR45953:SF1">
    <property type="entry name" value="IDURONATE 2-SULFATASE"/>
    <property type="match status" value="1"/>
</dbReference>
<dbReference type="InterPro" id="IPR017850">
    <property type="entry name" value="Alkaline_phosphatase_core_sf"/>
</dbReference>
<accession>A0A520S386</accession>
<protein>
    <submittedName>
        <fullName evidence="5">DUF4976 domain-containing protein</fullName>
    </submittedName>
</protein>
<evidence type="ECO:0000256" key="2">
    <source>
        <dbReference type="ARBA" id="ARBA00022801"/>
    </source>
</evidence>
<evidence type="ECO:0000313" key="6">
    <source>
        <dbReference type="Proteomes" id="UP000316199"/>
    </source>
</evidence>
<proteinExistence type="predicted"/>
<dbReference type="EMBL" id="SHAG01000006">
    <property type="protein sequence ID" value="RZO76930.1"/>
    <property type="molecule type" value="Genomic_DNA"/>
</dbReference>
<name>A0A520S386_9GAMM</name>
<evidence type="ECO:0000313" key="5">
    <source>
        <dbReference type="EMBL" id="RZO76930.1"/>
    </source>
</evidence>
<dbReference type="GO" id="GO:0008484">
    <property type="term" value="F:sulfuric ester hydrolase activity"/>
    <property type="evidence" value="ECO:0007669"/>
    <property type="project" value="TreeGrafter"/>
</dbReference>
<dbReference type="InterPro" id="IPR000917">
    <property type="entry name" value="Sulfatase_N"/>
</dbReference>
<dbReference type="Proteomes" id="UP000316199">
    <property type="component" value="Unassembled WGS sequence"/>
</dbReference>
<dbReference type="GO" id="GO:0046872">
    <property type="term" value="F:metal ion binding"/>
    <property type="evidence" value="ECO:0007669"/>
    <property type="project" value="UniProtKB-KW"/>
</dbReference>
<evidence type="ECO:0000259" key="4">
    <source>
        <dbReference type="Pfam" id="PF00884"/>
    </source>
</evidence>
<evidence type="ECO:0000256" key="3">
    <source>
        <dbReference type="SAM" id="MobiDB-lite"/>
    </source>
</evidence>
<sequence>MPQKPNIVFIFPDQQRGDSVGFSGNSKVKTPNLDKLANEGVTFTRTSSNGPICMPARMSLMCGLPVTQHGLWANNLSGDPTLANHVRNISEAGYRTAQIGKVHFYVRSAGDGHSRDFTYRMNDWGWEDSIELRDITAYTNADCFYTDYLKEQGYLETLRNYIRTYVRGEAAGLLRPWETPPSLLPNDKDIDIYTAEKSVEYIENYNDDRPFYLQVLFPGPHNPFDSPADDRALYNPDEMPDAILDPTTGPVSPQVQRMKDVSHLGNMTASQARQMRLYYYAKVTHVDRGIGMVIGALKAKGLMDNTWIIYTSDHGEMLGDHRCSHKGLFYESALNIPLCVRPPRGMTHWKSRALTDHLDLTETMLEIADGSALQEGKEYRSSLLSKIINGPEGKSAQQGKQHVFSDIRLYSMVRNDRFKLVADSLTRDPTELYDMSADPNQLNNLVDNSEARGIATELIEPLNAHLDKLDHAKVKKYQDALGENPNLGSAADRMGVPTINTEERHE</sequence>
<dbReference type="PANTHER" id="PTHR45953">
    <property type="entry name" value="IDURONATE 2-SULFATASE"/>
    <property type="match status" value="1"/>
</dbReference>
<reference evidence="5 6" key="1">
    <citation type="submission" date="2019-02" db="EMBL/GenBank/DDBJ databases">
        <title>Prokaryotic population dynamics and viral predation in marine succession experiment using metagenomics: the confinement effect.</title>
        <authorList>
            <person name="Haro-Moreno J.M."/>
            <person name="Rodriguez-Valera F."/>
            <person name="Lopez-Perez M."/>
        </authorList>
    </citation>
    <scope>NUCLEOTIDE SEQUENCE [LARGE SCALE GENOMIC DNA]</scope>
    <source>
        <strain evidence="5">MED-G157</strain>
    </source>
</reference>
<feature type="domain" description="Sulfatase N-terminal" evidence="4">
    <location>
        <begin position="5"/>
        <end position="369"/>
    </location>
</feature>
<comment type="caution">
    <text evidence="5">The sequence shown here is derived from an EMBL/GenBank/DDBJ whole genome shotgun (WGS) entry which is preliminary data.</text>
</comment>
<dbReference type="Gene3D" id="3.40.720.10">
    <property type="entry name" value="Alkaline Phosphatase, subunit A"/>
    <property type="match status" value="1"/>
</dbReference>
<keyword evidence="1" id="KW-0479">Metal-binding</keyword>